<dbReference type="InterPro" id="IPR003497">
    <property type="entry name" value="BRO_N_domain"/>
</dbReference>
<accession>A0A2G9Z840</accession>
<dbReference type="AlphaFoldDB" id="A0A2G9Z840"/>
<reference evidence="2 3" key="1">
    <citation type="submission" date="2017-09" db="EMBL/GenBank/DDBJ databases">
        <title>Depth-based differentiation of microbial function through sediment-hosted aquifers and enrichment of novel symbionts in the deep terrestrial subsurface.</title>
        <authorList>
            <person name="Probst A.J."/>
            <person name="Ladd B."/>
            <person name="Jarett J.K."/>
            <person name="Geller-Mcgrath D.E."/>
            <person name="Sieber C.M."/>
            <person name="Emerson J.B."/>
            <person name="Anantharaman K."/>
            <person name="Thomas B.C."/>
            <person name="Malmstrom R."/>
            <person name="Stieglmeier M."/>
            <person name="Klingl A."/>
            <person name="Woyke T."/>
            <person name="Ryan C.M."/>
            <person name="Banfield J.F."/>
        </authorList>
    </citation>
    <scope>NUCLEOTIDE SEQUENCE [LARGE SCALE GENOMIC DNA]</scope>
    <source>
        <strain evidence="2">CG23_combo_of_CG06-09_8_20_14_all_39_39</strain>
    </source>
</reference>
<protein>
    <submittedName>
        <fullName evidence="2">DNA damage-inducible protein D</fullName>
    </submittedName>
</protein>
<evidence type="ECO:0000313" key="2">
    <source>
        <dbReference type="EMBL" id="PIP28790.1"/>
    </source>
</evidence>
<feature type="domain" description="Bro-N" evidence="1">
    <location>
        <begin position="20"/>
        <end position="109"/>
    </location>
</feature>
<proteinExistence type="predicted"/>
<dbReference type="Pfam" id="PF02498">
    <property type="entry name" value="Bro-N"/>
    <property type="match status" value="1"/>
</dbReference>
<evidence type="ECO:0000313" key="3">
    <source>
        <dbReference type="Proteomes" id="UP000231235"/>
    </source>
</evidence>
<name>A0A2G9Z840_9BACT</name>
<sequence length="280" mass="31873">MEKQIISRLHKNFEDCAHKNDGVEFWYARELQGLLGYDEWRNFNAAIAKAKIACEMAKQKVSDHFVDANKTIQMPKNASKEIPDIMLTRYACYLIAQNGDPRKDEIAFAMTYFAVQTRKQEVVEQRLAEWERLQSREKLSISEKTLSGILFERGVDGQGFARIRSKGDSALFGGYSTQDMKNKLGVPNKRPLADFLPSVTIKAKDLANEITGFNVKKDQTLQGETPITFEHVKNNEGVRKLLNDRGIEPEQLPAAEDVRKVKRKVAANGRKILKSVKRLK</sequence>
<gene>
    <name evidence="2" type="ORF">COX28_02835</name>
</gene>
<evidence type="ECO:0000259" key="1">
    <source>
        <dbReference type="Pfam" id="PF02498"/>
    </source>
</evidence>
<dbReference type="NCBIfam" id="NF008573">
    <property type="entry name" value="PRK11525.1"/>
    <property type="match status" value="1"/>
</dbReference>
<organism evidence="2 3">
    <name type="scientific">Candidatus Kuenenbacteria bacterium CG23_combo_of_CG06-09_8_20_14_all_39_39</name>
    <dbReference type="NCBI Taxonomy" id="1974623"/>
    <lineage>
        <taxon>Bacteria</taxon>
        <taxon>Candidatus Kueneniibacteriota</taxon>
    </lineage>
</organism>
<comment type="caution">
    <text evidence="2">The sequence shown here is derived from an EMBL/GenBank/DDBJ whole genome shotgun (WGS) entry which is preliminary data.</text>
</comment>
<dbReference type="Proteomes" id="UP000231235">
    <property type="component" value="Unassembled WGS sequence"/>
</dbReference>
<dbReference type="EMBL" id="PCRX01000051">
    <property type="protein sequence ID" value="PIP28790.1"/>
    <property type="molecule type" value="Genomic_DNA"/>
</dbReference>